<keyword evidence="3" id="KW-0274">FAD</keyword>
<dbReference type="PANTHER" id="PTHR43004:SF19">
    <property type="entry name" value="BINDING MONOOXYGENASE, PUTATIVE (JCVI)-RELATED"/>
    <property type="match status" value="1"/>
</dbReference>
<evidence type="ECO:0000313" key="5">
    <source>
        <dbReference type="EMBL" id="MFD2464910.1"/>
    </source>
</evidence>
<evidence type="ECO:0000313" key="6">
    <source>
        <dbReference type="Proteomes" id="UP001597419"/>
    </source>
</evidence>
<organism evidence="5 6">
    <name type="scientific">Amycolatopsis samaneae</name>
    <dbReference type="NCBI Taxonomy" id="664691"/>
    <lineage>
        <taxon>Bacteria</taxon>
        <taxon>Bacillati</taxon>
        <taxon>Actinomycetota</taxon>
        <taxon>Actinomycetes</taxon>
        <taxon>Pseudonocardiales</taxon>
        <taxon>Pseudonocardiaceae</taxon>
        <taxon>Amycolatopsis</taxon>
    </lineage>
</organism>
<sequence length="534" mass="57660">MPEVLVAGAGPVGLTLAIALARGGIHVRVVDKRAAPGRLPKMERCNARTMENFRRFGLADAIRAAGLDGDVPMDVFICLQDLTGRPLVHHEYPSVNRLKAAYRAVRDGSCPAEPSQVISQYTLEPLLRAAADALPCARVDFGHELTAFAQDEHGVTATITRADGTAESVRAAYLVGCDGAGSTVRRGLGVALRGESRLEMRQALFASDELYARIPAGRGRHYHFADRLSSYLVVQDDTRRFSLHATGLAETEMPALFERRVGFPIAYRTEYLGTWRQRLMVADRYRDRRVLLAGDAVHLMIPAGGLGMNTGHADAVDLAWKLTGTLRGWAGPGLLDAYEAERRPVGIRNVGASRRATLGRVAWRSLWCPQITEPGAEGEAARAALAERADREQRLSNDLLGIELGYRYLDSPIIAHDDGPAPDPDGFAYEPTTAPGARLPHVWLDDGGAVQDMLGAEYTMLRVGAGGDFSALAKAFARLGAPFRCCDVPSADAAAVYGHPFVLLRPDLHVAWRGSAPPSDMDGLAALVTGWKEG</sequence>
<evidence type="ECO:0000259" key="4">
    <source>
        <dbReference type="Pfam" id="PF01494"/>
    </source>
</evidence>
<keyword evidence="5" id="KW-0560">Oxidoreductase</keyword>
<dbReference type="InterPro" id="IPR036188">
    <property type="entry name" value="FAD/NAD-bd_sf"/>
</dbReference>
<dbReference type="Pfam" id="PF01494">
    <property type="entry name" value="FAD_binding_3"/>
    <property type="match status" value="1"/>
</dbReference>
<name>A0ABW5GVF2_9PSEU</name>
<dbReference type="Proteomes" id="UP001597419">
    <property type="component" value="Unassembled WGS sequence"/>
</dbReference>
<gene>
    <name evidence="5" type="ORF">ACFSYJ_40270</name>
</gene>
<dbReference type="PRINTS" id="PR00420">
    <property type="entry name" value="RNGMNOXGNASE"/>
</dbReference>
<proteinExistence type="predicted"/>
<feature type="domain" description="FAD-binding" evidence="4">
    <location>
        <begin position="3"/>
        <end position="350"/>
    </location>
</feature>
<keyword evidence="5" id="KW-0503">Monooxygenase</keyword>
<dbReference type="PANTHER" id="PTHR43004">
    <property type="entry name" value="TRK SYSTEM POTASSIUM UPTAKE PROTEIN"/>
    <property type="match status" value="1"/>
</dbReference>
<keyword evidence="2" id="KW-0285">Flavoprotein</keyword>
<dbReference type="InterPro" id="IPR050641">
    <property type="entry name" value="RIFMO-like"/>
</dbReference>
<evidence type="ECO:0000256" key="3">
    <source>
        <dbReference type="ARBA" id="ARBA00022827"/>
    </source>
</evidence>
<dbReference type="NCBIfam" id="NF004780">
    <property type="entry name" value="PRK06126.1"/>
    <property type="match status" value="1"/>
</dbReference>
<dbReference type="Gene3D" id="3.50.50.60">
    <property type="entry name" value="FAD/NAD(P)-binding domain"/>
    <property type="match status" value="1"/>
</dbReference>
<protein>
    <submittedName>
        <fullName evidence="5">FAD-dependent monooxygenase</fullName>
    </submittedName>
</protein>
<dbReference type="Gene3D" id="3.40.30.120">
    <property type="match status" value="1"/>
</dbReference>
<evidence type="ECO:0000256" key="2">
    <source>
        <dbReference type="ARBA" id="ARBA00022630"/>
    </source>
</evidence>
<comment type="caution">
    <text evidence="5">The sequence shown here is derived from an EMBL/GenBank/DDBJ whole genome shotgun (WGS) entry which is preliminary data.</text>
</comment>
<dbReference type="RefSeq" id="WP_345399511.1">
    <property type="nucleotide sequence ID" value="NZ_BAABHG010000010.1"/>
</dbReference>
<dbReference type="SUPFAM" id="SSF51905">
    <property type="entry name" value="FAD/NAD(P)-binding domain"/>
    <property type="match status" value="1"/>
</dbReference>
<evidence type="ECO:0000256" key="1">
    <source>
        <dbReference type="ARBA" id="ARBA00001974"/>
    </source>
</evidence>
<keyword evidence="6" id="KW-1185">Reference proteome</keyword>
<dbReference type="Pfam" id="PF21274">
    <property type="entry name" value="Rng_hyd_C"/>
    <property type="match status" value="1"/>
</dbReference>
<dbReference type="InterPro" id="IPR002938">
    <property type="entry name" value="FAD-bd"/>
</dbReference>
<dbReference type="GO" id="GO:0004497">
    <property type="term" value="F:monooxygenase activity"/>
    <property type="evidence" value="ECO:0007669"/>
    <property type="project" value="UniProtKB-KW"/>
</dbReference>
<dbReference type="Gene3D" id="3.30.9.10">
    <property type="entry name" value="D-Amino Acid Oxidase, subunit A, domain 2"/>
    <property type="match status" value="1"/>
</dbReference>
<comment type="cofactor">
    <cofactor evidence="1">
        <name>FAD</name>
        <dbReference type="ChEBI" id="CHEBI:57692"/>
    </cofactor>
</comment>
<dbReference type="EMBL" id="JBHUKU010000028">
    <property type="protein sequence ID" value="MFD2464910.1"/>
    <property type="molecule type" value="Genomic_DNA"/>
</dbReference>
<reference evidence="6" key="1">
    <citation type="journal article" date="2019" name="Int. J. Syst. Evol. Microbiol.">
        <title>The Global Catalogue of Microorganisms (GCM) 10K type strain sequencing project: providing services to taxonomists for standard genome sequencing and annotation.</title>
        <authorList>
            <consortium name="The Broad Institute Genomics Platform"/>
            <consortium name="The Broad Institute Genome Sequencing Center for Infectious Disease"/>
            <person name="Wu L."/>
            <person name="Ma J."/>
        </authorList>
    </citation>
    <scope>NUCLEOTIDE SEQUENCE [LARGE SCALE GENOMIC DNA]</scope>
    <source>
        <strain evidence="6">CGMCC 4.7643</strain>
    </source>
</reference>
<accession>A0ABW5GVF2</accession>